<feature type="transmembrane region" description="Helical" evidence="1">
    <location>
        <begin position="44"/>
        <end position="64"/>
    </location>
</feature>
<keyword evidence="1" id="KW-1133">Transmembrane helix</keyword>
<dbReference type="EMBL" id="BMYX01000009">
    <property type="protein sequence ID" value="GGY15870.1"/>
    <property type="molecule type" value="Genomic_DNA"/>
</dbReference>
<protein>
    <submittedName>
        <fullName evidence="2">Membrane protein</fullName>
    </submittedName>
</protein>
<feature type="transmembrane region" description="Helical" evidence="1">
    <location>
        <begin position="85"/>
        <end position="110"/>
    </location>
</feature>
<sequence>MKWLTTLTAGLAGLLFGLGLIVSGMADPAKVRGFLDLAGAWNPSLAFVMGGAILAAFLPFRFLASRRASLLGEPLRLPARRDITRPLVVGSLLFGAGWALAGVCPGPALVRLGSGSADALVFTLSMLAGMKLFSLYDARCR</sequence>
<keyword evidence="3" id="KW-1185">Reference proteome</keyword>
<feature type="transmembrane region" description="Helical" evidence="1">
    <location>
        <begin position="116"/>
        <end position="136"/>
    </location>
</feature>
<evidence type="ECO:0000313" key="2">
    <source>
        <dbReference type="EMBL" id="GGY15870.1"/>
    </source>
</evidence>
<dbReference type="InterPro" id="IPR046513">
    <property type="entry name" value="DUF6691"/>
</dbReference>
<accession>A0A918U9H6</accession>
<dbReference type="RefSeq" id="WP_229804640.1">
    <property type="nucleotide sequence ID" value="NZ_BMYX01000009.1"/>
</dbReference>
<keyword evidence="1" id="KW-0812">Transmembrane</keyword>
<gene>
    <name evidence="2" type="ORF">GCM10011289_19040</name>
</gene>
<comment type="caution">
    <text evidence="2">The sequence shown here is derived from an EMBL/GenBank/DDBJ whole genome shotgun (WGS) entry which is preliminary data.</text>
</comment>
<reference evidence="2" key="2">
    <citation type="submission" date="2020-09" db="EMBL/GenBank/DDBJ databases">
        <authorList>
            <person name="Sun Q."/>
            <person name="Kim S."/>
        </authorList>
    </citation>
    <scope>NUCLEOTIDE SEQUENCE</scope>
    <source>
        <strain evidence="2">KCTC 32182</strain>
    </source>
</reference>
<reference evidence="2" key="1">
    <citation type="journal article" date="2014" name="Int. J. Syst. Evol. Microbiol.">
        <title>Complete genome sequence of Corynebacterium casei LMG S-19264T (=DSM 44701T), isolated from a smear-ripened cheese.</title>
        <authorList>
            <consortium name="US DOE Joint Genome Institute (JGI-PGF)"/>
            <person name="Walter F."/>
            <person name="Albersmeier A."/>
            <person name="Kalinowski J."/>
            <person name="Ruckert C."/>
        </authorList>
    </citation>
    <scope>NUCLEOTIDE SEQUENCE</scope>
    <source>
        <strain evidence="2">KCTC 32182</strain>
    </source>
</reference>
<proteinExistence type="predicted"/>
<name>A0A918U9H6_9NEIS</name>
<evidence type="ECO:0000313" key="3">
    <source>
        <dbReference type="Proteomes" id="UP000645257"/>
    </source>
</evidence>
<dbReference type="Pfam" id="PF20398">
    <property type="entry name" value="DUF6691"/>
    <property type="match status" value="1"/>
</dbReference>
<organism evidence="2 3">
    <name type="scientific">Paludibacterium paludis</name>
    <dbReference type="NCBI Taxonomy" id="1225769"/>
    <lineage>
        <taxon>Bacteria</taxon>
        <taxon>Pseudomonadati</taxon>
        <taxon>Pseudomonadota</taxon>
        <taxon>Betaproteobacteria</taxon>
        <taxon>Neisseriales</taxon>
        <taxon>Chromobacteriaceae</taxon>
        <taxon>Paludibacterium</taxon>
    </lineage>
</organism>
<keyword evidence="1" id="KW-0472">Membrane</keyword>
<dbReference type="AlphaFoldDB" id="A0A918U9H6"/>
<dbReference type="Proteomes" id="UP000645257">
    <property type="component" value="Unassembled WGS sequence"/>
</dbReference>
<evidence type="ECO:0000256" key="1">
    <source>
        <dbReference type="SAM" id="Phobius"/>
    </source>
</evidence>